<sequence length="51" mass="5453">MGNEGEGIKENGEGTASNTVDPPLQMEGIELIPGTSVLMAQKKNIDLWHTT</sequence>
<reference evidence="2 3" key="1">
    <citation type="journal article" date="2021" name="Commun. Biol.">
        <title>The genome of Shorea leprosula (Dipterocarpaceae) highlights the ecological relevance of drought in aseasonal tropical rainforests.</title>
        <authorList>
            <person name="Ng K.K.S."/>
            <person name="Kobayashi M.J."/>
            <person name="Fawcett J.A."/>
            <person name="Hatakeyama M."/>
            <person name="Paape T."/>
            <person name="Ng C.H."/>
            <person name="Ang C.C."/>
            <person name="Tnah L.H."/>
            <person name="Lee C.T."/>
            <person name="Nishiyama T."/>
            <person name="Sese J."/>
            <person name="O'Brien M.J."/>
            <person name="Copetti D."/>
            <person name="Mohd Noor M.I."/>
            <person name="Ong R.C."/>
            <person name="Putra M."/>
            <person name="Sireger I.Z."/>
            <person name="Indrioko S."/>
            <person name="Kosugi Y."/>
            <person name="Izuno A."/>
            <person name="Isagi Y."/>
            <person name="Lee S.L."/>
            <person name="Shimizu K.K."/>
        </authorList>
    </citation>
    <scope>NUCLEOTIDE SEQUENCE [LARGE SCALE GENOMIC DNA]</scope>
    <source>
        <strain evidence="2">214</strain>
    </source>
</reference>
<protein>
    <submittedName>
        <fullName evidence="2">Uncharacterized protein</fullName>
    </submittedName>
</protein>
<comment type="caution">
    <text evidence="2">The sequence shown here is derived from an EMBL/GenBank/DDBJ whole genome shotgun (WGS) entry which is preliminary data.</text>
</comment>
<dbReference type="EMBL" id="BPVZ01001873">
    <property type="protein sequence ID" value="GKV53774.1"/>
    <property type="molecule type" value="Genomic_DNA"/>
</dbReference>
<organism evidence="2 3">
    <name type="scientific">Rubroshorea leprosula</name>
    <dbReference type="NCBI Taxonomy" id="152421"/>
    <lineage>
        <taxon>Eukaryota</taxon>
        <taxon>Viridiplantae</taxon>
        <taxon>Streptophyta</taxon>
        <taxon>Embryophyta</taxon>
        <taxon>Tracheophyta</taxon>
        <taxon>Spermatophyta</taxon>
        <taxon>Magnoliopsida</taxon>
        <taxon>eudicotyledons</taxon>
        <taxon>Gunneridae</taxon>
        <taxon>Pentapetalae</taxon>
        <taxon>rosids</taxon>
        <taxon>malvids</taxon>
        <taxon>Malvales</taxon>
        <taxon>Dipterocarpaceae</taxon>
        <taxon>Rubroshorea</taxon>
    </lineage>
</organism>
<feature type="compositionally biased region" description="Basic and acidic residues" evidence="1">
    <location>
        <begin position="1"/>
        <end position="12"/>
    </location>
</feature>
<dbReference type="AlphaFoldDB" id="A0AAV5MXV2"/>
<evidence type="ECO:0000313" key="3">
    <source>
        <dbReference type="Proteomes" id="UP001054252"/>
    </source>
</evidence>
<proteinExistence type="predicted"/>
<name>A0AAV5MXV2_9ROSI</name>
<keyword evidence="3" id="KW-1185">Reference proteome</keyword>
<evidence type="ECO:0000256" key="1">
    <source>
        <dbReference type="SAM" id="MobiDB-lite"/>
    </source>
</evidence>
<gene>
    <name evidence="2" type="ORF">SLEP1_g60288</name>
</gene>
<feature type="region of interest" description="Disordered" evidence="1">
    <location>
        <begin position="1"/>
        <end position="25"/>
    </location>
</feature>
<evidence type="ECO:0000313" key="2">
    <source>
        <dbReference type="EMBL" id="GKV53774.1"/>
    </source>
</evidence>
<accession>A0AAV5MXV2</accession>
<dbReference type="Proteomes" id="UP001054252">
    <property type="component" value="Unassembled WGS sequence"/>
</dbReference>